<dbReference type="EMBL" id="JAHQZT010000020">
    <property type="protein sequence ID" value="MBV0934294.1"/>
    <property type="molecule type" value="Genomic_DNA"/>
</dbReference>
<proteinExistence type="inferred from homology"/>
<gene>
    <name evidence="9" type="ORF">KTN04_13195</name>
</gene>
<dbReference type="Pfam" id="PF06808">
    <property type="entry name" value="DctM"/>
    <property type="match status" value="1"/>
</dbReference>
<evidence type="ECO:0000256" key="4">
    <source>
        <dbReference type="ARBA" id="ARBA00022692"/>
    </source>
</evidence>
<feature type="transmembrane region" description="Helical" evidence="7">
    <location>
        <begin position="275"/>
        <end position="294"/>
    </location>
</feature>
<accession>A0ABS6MEL2</accession>
<evidence type="ECO:0000256" key="6">
    <source>
        <dbReference type="ARBA" id="ARBA00023136"/>
    </source>
</evidence>
<keyword evidence="3 7" id="KW-0997">Cell inner membrane</keyword>
<dbReference type="InterPro" id="IPR004681">
    <property type="entry name" value="TRAP_DctM"/>
</dbReference>
<dbReference type="PIRSF" id="PIRSF006066">
    <property type="entry name" value="HI0050"/>
    <property type="match status" value="1"/>
</dbReference>
<keyword evidence="7" id="KW-0813">Transport</keyword>
<keyword evidence="10" id="KW-1185">Reference proteome</keyword>
<reference evidence="9 10" key="1">
    <citation type="submission" date="2021-06" db="EMBL/GenBank/DDBJ databases">
        <title>Bacterium isolated from marine sediment.</title>
        <authorList>
            <person name="Zhu K.-L."/>
            <person name="Du Z.-J."/>
            <person name="Liang Q.-Y."/>
        </authorList>
    </citation>
    <scope>NUCLEOTIDE SEQUENCE [LARGE SCALE GENOMIC DNA]</scope>
    <source>
        <strain evidence="9 10">A346</strain>
    </source>
</reference>
<evidence type="ECO:0000256" key="1">
    <source>
        <dbReference type="ARBA" id="ARBA00004429"/>
    </source>
</evidence>
<keyword evidence="6 7" id="KW-0472">Membrane</keyword>
<feature type="transmembrane region" description="Helical" evidence="7">
    <location>
        <begin position="53"/>
        <end position="73"/>
    </location>
</feature>
<evidence type="ECO:0000259" key="8">
    <source>
        <dbReference type="Pfam" id="PF06808"/>
    </source>
</evidence>
<feature type="transmembrane region" description="Helical" evidence="7">
    <location>
        <begin position="241"/>
        <end position="263"/>
    </location>
</feature>
<comment type="subunit">
    <text evidence="7">The complex comprises the extracytoplasmic solute receptor protein and the two transmembrane proteins.</text>
</comment>
<keyword evidence="2" id="KW-1003">Cell membrane</keyword>
<sequence>MTVALIIFALLMLLLTGVPVGFVLGGLGLAMLLLADISPLMVPMALYSSFDSFILLSVPLFLLMSNILLQGGVGKDLFNAVQSWVGHWPGGLGIATISSCTIFSAISGSSVATAATIGSVAIKEMTDRGYHRPFVLGLIAAGGTLGILIPPSIPMIVYGVITEESIVDLFLAGVVPGLLMAGSFIGFSFLYAIFGKACTPVAKASWGERRGSTLRALPTLLLAALIIGGIYAGVFTPTESAAIGVTLSLVIVLALRTLTWSGFKAACMDTMKTSITIFLIIAGAKVFGKAITLYQIPQEISMFVSLHIGEAGLFILAVCLVLLIMGFFLESISMLLIMMPVLYPSLAPLGIDPIWFGIIFVIMIECALITPPVGLNLFVIQAVAGGPVMDVVRGVWPFILLMFACLLIVFFFPKVALYLPFYL</sequence>
<dbReference type="NCBIfam" id="TIGR00786">
    <property type="entry name" value="dctM"/>
    <property type="match status" value="1"/>
</dbReference>
<evidence type="ECO:0000256" key="2">
    <source>
        <dbReference type="ARBA" id="ARBA00022475"/>
    </source>
</evidence>
<evidence type="ECO:0000313" key="10">
    <source>
        <dbReference type="Proteomes" id="UP000755551"/>
    </source>
</evidence>
<dbReference type="InterPro" id="IPR010656">
    <property type="entry name" value="DctM"/>
</dbReference>
<evidence type="ECO:0000256" key="3">
    <source>
        <dbReference type="ARBA" id="ARBA00022519"/>
    </source>
</evidence>
<comment type="caution">
    <text evidence="7">Lacks conserved residue(s) required for the propagation of feature annotation.</text>
</comment>
<feature type="domain" description="TRAP C4-dicarboxylate transport system permease DctM subunit" evidence="8">
    <location>
        <begin position="8"/>
        <end position="414"/>
    </location>
</feature>
<feature type="transmembrane region" description="Helical" evidence="7">
    <location>
        <begin position="214"/>
        <end position="235"/>
    </location>
</feature>
<protein>
    <recommendedName>
        <fullName evidence="7">TRAP transporter large permease protein</fullName>
    </recommendedName>
</protein>
<dbReference type="Proteomes" id="UP000755551">
    <property type="component" value="Unassembled WGS sequence"/>
</dbReference>
<feature type="transmembrane region" description="Helical" evidence="7">
    <location>
        <begin position="314"/>
        <end position="342"/>
    </location>
</feature>
<comment type="similarity">
    <text evidence="7">Belongs to the TRAP transporter large permease family.</text>
</comment>
<name>A0ABS6MEL2_9GAMM</name>
<dbReference type="PANTHER" id="PTHR33362">
    <property type="entry name" value="SIALIC ACID TRAP TRANSPORTER PERMEASE PROTEIN SIAT-RELATED"/>
    <property type="match status" value="1"/>
</dbReference>
<comment type="function">
    <text evidence="7">Part of the tripartite ATP-independent periplasmic (TRAP) transport system.</text>
</comment>
<comment type="subcellular location">
    <subcellularLocation>
        <location evidence="1 7">Cell inner membrane</location>
        <topology evidence="1 7">Multi-pass membrane protein</topology>
    </subcellularLocation>
</comment>
<organism evidence="9 10">
    <name type="scientific">Marinobacterium weihaiense</name>
    <dbReference type="NCBI Taxonomy" id="2851016"/>
    <lineage>
        <taxon>Bacteria</taxon>
        <taxon>Pseudomonadati</taxon>
        <taxon>Pseudomonadota</taxon>
        <taxon>Gammaproteobacteria</taxon>
        <taxon>Oceanospirillales</taxon>
        <taxon>Oceanospirillaceae</taxon>
        <taxon>Marinobacterium</taxon>
    </lineage>
</organism>
<keyword evidence="4 7" id="KW-0812">Transmembrane</keyword>
<feature type="transmembrane region" description="Helical" evidence="7">
    <location>
        <begin position="169"/>
        <end position="194"/>
    </location>
</feature>
<feature type="transmembrane region" description="Helical" evidence="7">
    <location>
        <begin position="354"/>
        <end position="375"/>
    </location>
</feature>
<feature type="transmembrane region" description="Helical" evidence="7">
    <location>
        <begin position="395"/>
        <end position="419"/>
    </location>
</feature>
<keyword evidence="5 7" id="KW-1133">Transmembrane helix</keyword>
<evidence type="ECO:0000313" key="9">
    <source>
        <dbReference type="EMBL" id="MBV0934294.1"/>
    </source>
</evidence>
<comment type="caution">
    <text evidence="9">The sequence shown here is derived from an EMBL/GenBank/DDBJ whole genome shotgun (WGS) entry which is preliminary data.</text>
</comment>
<feature type="transmembrane region" description="Helical" evidence="7">
    <location>
        <begin position="134"/>
        <end position="157"/>
    </location>
</feature>
<dbReference type="PANTHER" id="PTHR33362:SF5">
    <property type="entry name" value="C4-DICARBOXYLATE TRAP TRANSPORTER LARGE PERMEASE PROTEIN DCTM"/>
    <property type="match status" value="1"/>
</dbReference>
<evidence type="ECO:0000256" key="7">
    <source>
        <dbReference type="RuleBase" id="RU369079"/>
    </source>
</evidence>
<evidence type="ECO:0000256" key="5">
    <source>
        <dbReference type="ARBA" id="ARBA00022989"/>
    </source>
</evidence>
<dbReference type="RefSeq" id="WP_217335702.1">
    <property type="nucleotide sequence ID" value="NZ_JAHQZT010000020.1"/>
</dbReference>